<dbReference type="GO" id="GO:0070651">
    <property type="term" value="P:nonfunctional rRNA decay"/>
    <property type="evidence" value="ECO:0007669"/>
    <property type="project" value="TreeGrafter"/>
</dbReference>
<dbReference type="SUPFAM" id="SSF55315">
    <property type="entry name" value="L30e-like"/>
    <property type="match status" value="1"/>
</dbReference>
<dbReference type="InterPro" id="IPR004405">
    <property type="entry name" value="TF_pelota"/>
</dbReference>
<dbReference type="Gene3D" id="3.30.1330.30">
    <property type="match status" value="1"/>
</dbReference>
<evidence type="ECO:0000256" key="5">
    <source>
        <dbReference type="ARBA" id="ARBA00022723"/>
    </source>
</evidence>
<dbReference type="GO" id="GO:0032790">
    <property type="term" value="P:ribosome disassembly"/>
    <property type="evidence" value="ECO:0007669"/>
    <property type="project" value="TreeGrafter"/>
</dbReference>
<dbReference type="GO" id="GO:0046872">
    <property type="term" value="F:metal ion binding"/>
    <property type="evidence" value="ECO:0007669"/>
    <property type="project" value="UniProtKB-KW"/>
</dbReference>
<dbReference type="Pfam" id="PF26356">
    <property type="entry name" value="Pelota_N"/>
    <property type="match status" value="1"/>
</dbReference>
<feature type="domain" description="eRF1/Pelota-like N-terminal" evidence="7">
    <location>
        <begin position="1"/>
        <end position="130"/>
    </location>
</feature>
<sequence>MKVTEQNFEKDGGGVVTLIPEEAEDLWHIYNIVVRGDRIRAQTYRKVQREGSLGSTQAFMKKLVLTLAVKSVEYDGKANLIRFSGKNVCENEFIRLGQFHTVEVELNSNLSVMKSNWDFISRDRLQQAVDAKRSAEVAAILIDQGVANFYLLTSCLAKELCKVQVNIPKKRGLFSGHQKAIERFFQQVMGAIQQHIDFSVVKCVLVAGPGFVRDDFLKWMWQEAQTKGQSAASLLSNRGFFVSARASSAYKQALNEILNDPAVQQKLQDTQATKQVLALESFYHMLQNEPDRTCYGPCQVEMAVERGAVQTLLILDSLFRWNKQGTAKRTIRKPSCSLCCIGQATSAQGGDTIT</sequence>
<evidence type="ECO:0000256" key="4">
    <source>
        <dbReference type="ARBA" id="ARBA00022490"/>
    </source>
</evidence>
<dbReference type="InterPro" id="IPR005140">
    <property type="entry name" value="eRF1_Pelota-like_N"/>
</dbReference>
<comment type="cofactor">
    <cofactor evidence="1 6">
        <name>a divalent metal cation</name>
        <dbReference type="ChEBI" id="CHEBI:60240"/>
    </cofactor>
</comment>
<proteinExistence type="inferred from homology"/>
<dbReference type="NCBIfam" id="TIGR00111">
    <property type="entry name" value="pelota"/>
    <property type="match status" value="1"/>
</dbReference>
<comment type="function">
    <text evidence="6">Component of the Pelota-HBS1L complex, a complex that recognizes stalled ribosomes and triggers the No-Go Decay (NGD) pathway. In the Pelota-HBS1L complex, pelo recognizes ribosomes stalled at the 3' end of an mRNA and engages stalled ribosomes by destabilizing mRNA in the mRNA channel.</text>
</comment>
<dbReference type="PANTHER" id="PTHR10853">
    <property type="entry name" value="PELOTA"/>
    <property type="match status" value="1"/>
</dbReference>
<evidence type="ECO:0000259" key="7">
    <source>
        <dbReference type="SMART" id="SM01194"/>
    </source>
</evidence>
<keyword evidence="5 6" id="KW-0479">Metal-binding</keyword>
<dbReference type="InterPro" id="IPR005142">
    <property type="entry name" value="eRF1_3"/>
</dbReference>
<dbReference type="SMART" id="SM01194">
    <property type="entry name" value="eRF1_1"/>
    <property type="match status" value="1"/>
</dbReference>
<name>A0A7S1P9E0_9ALVE</name>
<dbReference type="GO" id="GO:0071025">
    <property type="term" value="P:RNA surveillance"/>
    <property type="evidence" value="ECO:0007669"/>
    <property type="project" value="InterPro"/>
</dbReference>
<dbReference type="Pfam" id="PF03465">
    <property type="entry name" value="eRF1_3"/>
    <property type="match status" value="1"/>
</dbReference>
<dbReference type="GO" id="GO:0005737">
    <property type="term" value="C:cytoplasm"/>
    <property type="evidence" value="ECO:0007669"/>
    <property type="project" value="UniProtKB-SubCell"/>
</dbReference>
<dbReference type="GO" id="GO:0070966">
    <property type="term" value="P:nuclear-transcribed mRNA catabolic process, no-go decay"/>
    <property type="evidence" value="ECO:0007669"/>
    <property type="project" value="InterPro"/>
</dbReference>
<evidence type="ECO:0000256" key="3">
    <source>
        <dbReference type="ARBA" id="ARBA00009504"/>
    </source>
</evidence>
<evidence type="ECO:0000256" key="6">
    <source>
        <dbReference type="RuleBase" id="RU362019"/>
    </source>
</evidence>
<reference evidence="8" key="1">
    <citation type="submission" date="2021-01" db="EMBL/GenBank/DDBJ databases">
        <authorList>
            <person name="Corre E."/>
            <person name="Pelletier E."/>
            <person name="Niang G."/>
            <person name="Scheremetjew M."/>
            <person name="Finn R."/>
            <person name="Kale V."/>
            <person name="Holt S."/>
            <person name="Cochrane G."/>
            <person name="Meng A."/>
            <person name="Brown T."/>
            <person name="Cohen L."/>
        </authorList>
    </citation>
    <scope>NUCLEOTIDE SEQUENCE</scope>
    <source>
        <strain evidence="8">CCMP3346</strain>
    </source>
</reference>
<dbReference type="InterPro" id="IPR038069">
    <property type="entry name" value="Pelota/DOM34_N"/>
</dbReference>
<dbReference type="Gene3D" id="3.30.420.60">
    <property type="entry name" value="eRF1 domain 2"/>
    <property type="match status" value="1"/>
</dbReference>
<dbReference type="PANTHER" id="PTHR10853:SF0">
    <property type="entry name" value="PROTEIN PELOTA HOMOLOG"/>
    <property type="match status" value="1"/>
</dbReference>
<gene>
    <name evidence="8" type="ORF">VBRA1451_LOCUS24688</name>
</gene>
<comment type="similarity">
    <text evidence="3 6">Belongs to the eukaryotic release factor 1 family. Pelota subfamily.</text>
</comment>
<dbReference type="InterPro" id="IPR005141">
    <property type="entry name" value="eRF1_2"/>
</dbReference>
<dbReference type="GO" id="GO:0070481">
    <property type="term" value="P:nuclear-transcribed mRNA catabolic process, non-stop decay"/>
    <property type="evidence" value="ECO:0007669"/>
    <property type="project" value="InterPro"/>
</dbReference>
<dbReference type="Gene3D" id="2.30.30.870">
    <property type="entry name" value="Pelota, domain A"/>
    <property type="match status" value="1"/>
</dbReference>
<dbReference type="FunFam" id="2.30.30.870:FF:000001">
    <property type="entry name" value="Protein pelota homolog"/>
    <property type="match status" value="1"/>
</dbReference>
<dbReference type="InterPro" id="IPR058547">
    <property type="entry name" value="Pelota_N"/>
</dbReference>
<dbReference type="AlphaFoldDB" id="A0A7S1P9E0"/>
<protein>
    <recommendedName>
        <fullName evidence="6">Protein pelota homolog</fullName>
    </recommendedName>
</protein>
<comment type="subcellular location">
    <subcellularLocation>
        <location evidence="2 6">Cytoplasm</location>
    </subcellularLocation>
</comment>
<dbReference type="Pfam" id="PF03464">
    <property type="entry name" value="eRF1_2"/>
    <property type="match status" value="1"/>
</dbReference>
<evidence type="ECO:0000256" key="2">
    <source>
        <dbReference type="ARBA" id="ARBA00004496"/>
    </source>
</evidence>
<dbReference type="InterPro" id="IPR029064">
    <property type="entry name" value="Ribosomal_eL30-like_sf"/>
</dbReference>
<evidence type="ECO:0000256" key="1">
    <source>
        <dbReference type="ARBA" id="ARBA00001968"/>
    </source>
</evidence>
<evidence type="ECO:0000313" key="8">
    <source>
        <dbReference type="EMBL" id="CAD9069606.1"/>
    </source>
</evidence>
<dbReference type="SUPFAM" id="SSF159065">
    <property type="entry name" value="Dom34/Pelota N-terminal domain-like"/>
    <property type="match status" value="1"/>
</dbReference>
<organism evidence="8">
    <name type="scientific">Vitrella brassicaformis</name>
    <dbReference type="NCBI Taxonomy" id="1169539"/>
    <lineage>
        <taxon>Eukaryota</taxon>
        <taxon>Sar</taxon>
        <taxon>Alveolata</taxon>
        <taxon>Colpodellida</taxon>
        <taxon>Vitrellaceae</taxon>
        <taxon>Vitrella</taxon>
    </lineage>
</organism>
<accession>A0A7S1P9E0</accession>
<dbReference type="InterPro" id="IPR042226">
    <property type="entry name" value="eFR1_2_sf"/>
</dbReference>
<keyword evidence="4 6" id="KW-0963">Cytoplasm</keyword>
<dbReference type="SUPFAM" id="SSF53137">
    <property type="entry name" value="Translational machinery components"/>
    <property type="match status" value="1"/>
</dbReference>
<dbReference type="EMBL" id="HBGB01041960">
    <property type="protein sequence ID" value="CAD9069606.1"/>
    <property type="molecule type" value="Transcribed_RNA"/>
</dbReference>